<feature type="domain" description="DUF3592" evidence="1">
    <location>
        <begin position="66"/>
        <end position="151"/>
    </location>
</feature>
<name>A0A0L7ZXL7_VIBPH</name>
<dbReference type="EMBL" id="CP097357">
    <property type="protein sequence ID" value="UYV30470.1"/>
    <property type="molecule type" value="Genomic_DNA"/>
</dbReference>
<sequence>MFFNILISGGLLVVFFNYLDTKYTEIFTLAPKEVLIAMMIAMILSAVNHIVRSFYVSRAKGWPSVTGKILYVTQKKNAFSERFQIVYSYEVNGVRYRGDQFDLASSYAKYGSLRRYCRMKKEELMSKAVQGRQVKVFYNPELSSDCVLDNNPTLSLVVSQIPSYTVIFISMYYLAALIIDILQHNGIM</sequence>
<geneLocation type="plasmid" evidence="2 3">
    <name>pVP-16-VB00198-1</name>
</geneLocation>
<dbReference type="AlphaFoldDB" id="A0A0L7ZXL7"/>
<evidence type="ECO:0000313" key="2">
    <source>
        <dbReference type="EMBL" id="UYV30470.1"/>
    </source>
</evidence>
<keyword evidence="2" id="KW-0614">Plasmid</keyword>
<dbReference type="InterPro" id="IPR021994">
    <property type="entry name" value="DUF3592"/>
</dbReference>
<dbReference type="RefSeq" id="WP_038129969.1">
    <property type="nucleotide sequence ID" value="NZ_CP062152.1"/>
</dbReference>
<dbReference type="Pfam" id="PF12158">
    <property type="entry name" value="DUF3592"/>
    <property type="match status" value="1"/>
</dbReference>
<protein>
    <submittedName>
        <fullName evidence="2">DUF3592 domain-containing protein</fullName>
    </submittedName>
</protein>
<evidence type="ECO:0000259" key="1">
    <source>
        <dbReference type="Pfam" id="PF12158"/>
    </source>
</evidence>
<accession>A0A0L7ZXL7</accession>
<reference evidence="2" key="1">
    <citation type="submission" date="2022-05" db="EMBL/GenBank/DDBJ databases">
        <title>Megaplasmid of Vibrio parahaemolyticus.</title>
        <authorList>
            <person name="Strauch E."/>
            <person name="Borowiak M."/>
        </authorList>
    </citation>
    <scope>NUCLEOTIDE SEQUENCE</scope>
    <source>
        <strain evidence="2">16-VB00198</strain>
        <plasmid evidence="2">pVP-16-VB00198-1</plasmid>
    </source>
</reference>
<evidence type="ECO:0000313" key="3">
    <source>
        <dbReference type="Proteomes" id="UP001163036"/>
    </source>
</evidence>
<proteinExistence type="predicted"/>
<gene>
    <name evidence="2" type="ORF">M5598_26035</name>
</gene>
<dbReference type="Proteomes" id="UP001163036">
    <property type="component" value="Plasmid pVP-16-VB00198-1"/>
</dbReference>
<organism evidence="2 3">
    <name type="scientific">Vibrio parahaemolyticus</name>
    <dbReference type="NCBI Taxonomy" id="670"/>
    <lineage>
        <taxon>Bacteria</taxon>
        <taxon>Pseudomonadati</taxon>
        <taxon>Pseudomonadota</taxon>
        <taxon>Gammaproteobacteria</taxon>
        <taxon>Vibrionales</taxon>
        <taxon>Vibrionaceae</taxon>
        <taxon>Vibrio</taxon>
    </lineage>
</organism>